<name>A0A6L8VG93_9RHOB</name>
<dbReference type="Pfam" id="PF09994">
    <property type="entry name" value="T6SS_Tle1-like_cat"/>
    <property type="match status" value="1"/>
</dbReference>
<reference evidence="2 3" key="1">
    <citation type="submission" date="2020-01" db="EMBL/GenBank/DDBJ databases">
        <title>Frigidibacter albus SP32T (=CGMCC 1.13995T).</title>
        <authorList>
            <person name="Liao X."/>
        </authorList>
    </citation>
    <scope>NUCLEOTIDE SEQUENCE [LARGE SCALE GENOMIC DNA]</scope>
    <source>
        <strain evidence="2 3">SP32</strain>
    </source>
</reference>
<comment type="caution">
    <text evidence="2">The sequence shown here is derived from an EMBL/GenBank/DDBJ whole genome shotgun (WGS) entry which is preliminary data.</text>
</comment>
<accession>A0A6L8VG93</accession>
<dbReference type="EMBL" id="WWNR01000003">
    <property type="protein sequence ID" value="MZQ88582.1"/>
    <property type="molecule type" value="Genomic_DNA"/>
</dbReference>
<dbReference type="InterPro" id="IPR018712">
    <property type="entry name" value="Tle1-like_cat"/>
</dbReference>
<organism evidence="2 3">
    <name type="scientific">Frigidibacter albus</name>
    <dbReference type="NCBI Taxonomy" id="1465486"/>
    <lineage>
        <taxon>Bacteria</taxon>
        <taxon>Pseudomonadati</taxon>
        <taxon>Pseudomonadota</taxon>
        <taxon>Alphaproteobacteria</taxon>
        <taxon>Rhodobacterales</taxon>
        <taxon>Paracoccaceae</taxon>
        <taxon>Frigidibacter</taxon>
    </lineage>
</organism>
<gene>
    <name evidence="2" type="ORF">GS660_05685</name>
</gene>
<evidence type="ECO:0000313" key="3">
    <source>
        <dbReference type="Proteomes" id="UP000477083"/>
    </source>
</evidence>
<dbReference type="PANTHER" id="PTHR33840">
    <property type="match status" value="1"/>
</dbReference>
<dbReference type="SUPFAM" id="SSF53474">
    <property type="entry name" value="alpha/beta-Hydrolases"/>
    <property type="match status" value="1"/>
</dbReference>
<dbReference type="PANTHER" id="PTHR33840:SF1">
    <property type="entry name" value="TLE1 PHOSPHOLIPASE DOMAIN-CONTAINING PROTEIN"/>
    <property type="match status" value="1"/>
</dbReference>
<evidence type="ECO:0000313" key="2">
    <source>
        <dbReference type="EMBL" id="MZQ88582.1"/>
    </source>
</evidence>
<dbReference type="AlphaFoldDB" id="A0A6L8VG93"/>
<protein>
    <submittedName>
        <fullName evidence="2">DUF2235 domain-containing protein</fullName>
    </submittedName>
</protein>
<evidence type="ECO:0000259" key="1">
    <source>
        <dbReference type="Pfam" id="PF09994"/>
    </source>
</evidence>
<dbReference type="OrthoDB" id="4378831at2"/>
<keyword evidence="3" id="KW-1185">Reference proteome</keyword>
<dbReference type="RefSeq" id="WP_161344324.1">
    <property type="nucleotide sequence ID" value="NZ_BMGW01000003.1"/>
</dbReference>
<feature type="domain" description="T6SS Phospholipase effector Tle1-like catalytic" evidence="1">
    <location>
        <begin position="37"/>
        <end position="287"/>
    </location>
</feature>
<dbReference type="Proteomes" id="UP000477083">
    <property type="component" value="Unassembled WGS sequence"/>
</dbReference>
<dbReference type="InterPro" id="IPR029058">
    <property type="entry name" value="AB_hydrolase_fold"/>
</dbReference>
<sequence length="363" mass="40785">MKWLRDGLLNLFGLGPRVESTGPAAPSGPIRPRYDHVILLDGTMSSLETGDETNVGLIWKLLRDMPRDPARQMVYYEAGVQWRSWRHVGDVALGRGIDRQIRRAYGWLATRYRPGDRIFLIGYSRGAYAVRSLAGVIDQVGLLRHDEATERNIRQAFRHYELPGDSPASRTFASLYCHASAEIEMVGAFDTVKALGLRLPLLWMLTEPQHAFHNHRLGPAIRHGFHALALDETRAVFEPVMWDCPEGWTGRVEQVWFRGAHGDIGGQLGGFHKARPLSNIPLVWMLGEAERCGLLLPEGWRSRFDVDAEAPSVGCWRGIGKMFMLRGPRRVGSDPSERLHPTAQLSPRARRLRLPGGVTPMAH</sequence>
<proteinExistence type="predicted"/>